<proteinExistence type="predicted"/>
<accession>A0A2G9S949</accession>
<gene>
    <name evidence="1" type="ORF">AB205_0194250</name>
</gene>
<dbReference type="OrthoDB" id="10490205at2759"/>
<dbReference type="AlphaFoldDB" id="A0A2G9S949"/>
<dbReference type="EMBL" id="KV925688">
    <property type="protein sequence ID" value="PIO36604.1"/>
    <property type="molecule type" value="Genomic_DNA"/>
</dbReference>
<organism evidence="1">
    <name type="scientific">Aquarana catesbeiana</name>
    <name type="common">American bullfrog</name>
    <name type="synonym">Rana catesbeiana</name>
    <dbReference type="NCBI Taxonomy" id="8400"/>
    <lineage>
        <taxon>Eukaryota</taxon>
        <taxon>Metazoa</taxon>
        <taxon>Chordata</taxon>
        <taxon>Craniata</taxon>
        <taxon>Vertebrata</taxon>
        <taxon>Euteleostomi</taxon>
        <taxon>Amphibia</taxon>
        <taxon>Batrachia</taxon>
        <taxon>Anura</taxon>
        <taxon>Neobatrachia</taxon>
        <taxon>Ranoidea</taxon>
        <taxon>Ranidae</taxon>
        <taxon>Aquarana</taxon>
    </lineage>
</organism>
<protein>
    <submittedName>
        <fullName evidence="1">Uncharacterized protein</fullName>
    </submittedName>
</protein>
<sequence length="116" mass="13981">MQTLEVMCTLLRKRCVVRTGMIYHFNTGHFYPLPAQTNFQLSALSHSDNYSVMLHCNPYKFLSFFFTQIELSFGGNCHWIFYFLRYKQKKSENLEKKKTFFFSYYYKILQISNFSS</sequence>
<name>A0A2G9S949_AQUCT</name>
<evidence type="ECO:0000313" key="1">
    <source>
        <dbReference type="EMBL" id="PIO36604.1"/>
    </source>
</evidence>
<reference evidence="1" key="1">
    <citation type="submission" date="2017-08" db="EMBL/GenBank/DDBJ databases">
        <title>Assembly of the North American Bullfrog Genome.</title>
        <authorList>
            <person name="Warren R.L."/>
            <person name="Vandervalk B.P."/>
            <person name="Kucuk E."/>
            <person name="Birol I."/>
            <person name="Helbing C."/>
            <person name="Pandoh P."/>
            <person name="Behsaz B."/>
            <person name="Mohamadi H."/>
            <person name="Chu J."/>
            <person name="Jackman S."/>
            <person name="Hammond S.A."/>
            <person name="Veldhoen N."/>
            <person name="Kirk H."/>
            <person name="Zhao Y."/>
            <person name="Coope R."/>
            <person name="Pleasance S."/>
            <person name="Moore R."/>
            <person name="Holt R."/>
        </authorList>
    </citation>
    <scope>NUCLEOTIDE SEQUENCE</scope>
    <source>
        <strain evidence="1">Bruno</strain>
        <tissue evidence="1">Liver</tissue>
    </source>
</reference>